<dbReference type="GO" id="GO:0016301">
    <property type="term" value="F:kinase activity"/>
    <property type="evidence" value="ECO:0007669"/>
    <property type="project" value="UniProtKB-KW"/>
</dbReference>
<keyword evidence="2" id="KW-1185">Reference proteome</keyword>
<reference evidence="1 2" key="1">
    <citation type="submission" date="2023-05" db="EMBL/GenBank/DDBJ databases">
        <title>B98-5 Cell Line De Novo Hybrid Assembly: An Optical Mapping Approach.</title>
        <authorList>
            <person name="Kananen K."/>
            <person name="Auerbach J.A."/>
            <person name="Kautto E."/>
            <person name="Blachly J.S."/>
        </authorList>
    </citation>
    <scope>NUCLEOTIDE SEQUENCE [LARGE SCALE GENOMIC DNA]</scope>
    <source>
        <strain evidence="1">B95-8</strain>
        <tissue evidence="1">Cell line</tissue>
    </source>
</reference>
<name>A0ABQ9W082_SAGOE</name>
<keyword evidence="1" id="KW-0418">Kinase</keyword>
<evidence type="ECO:0000313" key="1">
    <source>
        <dbReference type="EMBL" id="KAK2115052.1"/>
    </source>
</evidence>
<evidence type="ECO:0000313" key="2">
    <source>
        <dbReference type="Proteomes" id="UP001266305"/>
    </source>
</evidence>
<gene>
    <name evidence="1" type="primary">NEK1_2</name>
    <name evidence="1" type="ORF">P7K49_005678</name>
</gene>
<sequence length="151" mass="17461">MEACKALQDKHAPFFGSGGTIAPSTFSSRGQYEHYHAIFDQMQQQRAEDNEAKWKREIYGRALPESWQSLPKYRQKGQLAAERAKQVEEFLQRKREAMQNKARAEGHMVFHSLGTPQMFSTLASVFMFRSVNFTVRCLWVTPWEDSSVLVP</sequence>
<comment type="caution">
    <text evidence="1">The sequence shown here is derived from an EMBL/GenBank/DDBJ whole genome shotgun (WGS) entry which is preliminary data.</text>
</comment>
<organism evidence="1 2">
    <name type="scientific">Saguinus oedipus</name>
    <name type="common">Cotton-top tamarin</name>
    <name type="synonym">Oedipomidas oedipus</name>
    <dbReference type="NCBI Taxonomy" id="9490"/>
    <lineage>
        <taxon>Eukaryota</taxon>
        <taxon>Metazoa</taxon>
        <taxon>Chordata</taxon>
        <taxon>Craniata</taxon>
        <taxon>Vertebrata</taxon>
        <taxon>Euteleostomi</taxon>
        <taxon>Mammalia</taxon>
        <taxon>Eutheria</taxon>
        <taxon>Euarchontoglires</taxon>
        <taxon>Primates</taxon>
        <taxon>Haplorrhini</taxon>
        <taxon>Platyrrhini</taxon>
        <taxon>Cebidae</taxon>
        <taxon>Callitrichinae</taxon>
        <taxon>Saguinus</taxon>
    </lineage>
</organism>
<accession>A0ABQ9W082</accession>
<dbReference type="Proteomes" id="UP001266305">
    <property type="component" value="Unassembled WGS sequence"/>
</dbReference>
<proteinExistence type="predicted"/>
<protein>
    <submittedName>
        <fullName evidence="1">Serine/threonine-protein kinase Nek1</fullName>
    </submittedName>
</protein>
<keyword evidence="1" id="KW-0808">Transferase</keyword>
<dbReference type="EMBL" id="JASSZA010000003">
    <property type="protein sequence ID" value="KAK2115052.1"/>
    <property type="molecule type" value="Genomic_DNA"/>
</dbReference>